<dbReference type="InterPro" id="IPR007560">
    <property type="entry name" value="Restrct_endonuc_IV_Mrr"/>
</dbReference>
<dbReference type="Gene3D" id="3.40.1350.10">
    <property type="match status" value="1"/>
</dbReference>
<dbReference type="InterPro" id="IPR011856">
    <property type="entry name" value="tRNA_endonuc-like_dom_sf"/>
</dbReference>
<gene>
    <name evidence="2" type="ORF">ACFO6V_17775</name>
</gene>
<dbReference type="SUPFAM" id="SSF52980">
    <property type="entry name" value="Restriction endonuclease-like"/>
    <property type="match status" value="1"/>
</dbReference>
<reference evidence="3" key="1">
    <citation type="journal article" date="2019" name="Int. J. Syst. Evol. Microbiol.">
        <title>The Global Catalogue of Microorganisms (GCM) 10K type strain sequencing project: providing services to taxonomists for standard genome sequencing and annotation.</title>
        <authorList>
            <consortium name="The Broad Institute Genomics Platform"/>
            <consortium name="The Broad Institute Genome Sequencing Center for Infectious Disease"/>
            <person name="Wu L."/>
            <person name="Ma J."/>
        </authorList>
    </citation>
    <scope>NUCLEOTIDE SEQUENCE [LARGE SCALE GENOMIC DNA]</scope>
    <source>
        <strain evidence="3">CCUG 42722</strain>
    </source>
</reference>
<keyword evidence="2" id="KW-0540">Nuclease</keyword>
<evidence type="ECO:0000313" key="2">
    <source>
        <dbReference type="EMBL" id="MFC4630102.1"/>
    </source>
</evidence>
<dbReference type="InterPro" id="IPR011335">
    <property type="entry name" value="Restrct_endonuc-II-like"/>
</dbReference>
<dbReference type="Proteomes" id="UP001596011">
    <property type="component" value="Unassembled WGS sequence"/>
</dbReference>
<dbReference type="EMBL" id="JBHSFI010000005">
    <property type="protein sequence ID" value="MFC4630102.1"/>
    <property type="molecule type" value="Genomic_DNA"/>
</dbReference>
<protein>
    <submittedName>
        <fullName evidence="2">Restriction endonuclease</fullName>
        <ecNumber evidence="2">3.1.21.-</ecNumber>
    </submittedName>
</protein>
<evidence type="ECO:0000259" key="1">
    <source>
        <dbReference type="Pfam" id="PF04471"/>
    </source>
</evidence>
<organism evidence="2 3">
    <name type="scientific">Promicromonospora alba</name>
    <dbReference type="NCBI Taxonomy" id="1616110"/>
    <lineage>
        <taxon>Bacteria</taxon>
        <taxon>Bacillati</taxon>
        <taxon>Actinomycetota</taxon>
        <taxon>Actinomycetes</taxon>
        <taxon>Micrococcales</taxon>
        <taxon>Promicromonosporaceae</taxon>
        <taxon>Promicromonospora</taxon>
    </lineage>
</organism>
<sequence>MSESPGGFVPSRHARPVLVADWRDAEELAEWHMRGLGFADARLTRSGADGGVDVEAAEAIGQVKHLAGAVGAPEVQQARGAAHGRAHALFYALAGYTSAALAFAADAVVALFTYNVYGDVEPANEHAVELARGGHLAEQRAGVTVEPATLGERIDGAAPLTSGQSHDLRLFVLHVATFVTYQAAEKAGPGFGHEHLAPIRLEVSDRAMRLISSVRAVFAAPPRLWSDWFRHMDSWVDGLHGVLALDLAHSQADKYASIDEVVENAATWGTQIQVRDIESLWFTRDPTTWWFPPDDGELDIMALRRGADDEYWVGRDASPPGPSIRSMVSSGEGGHIETCFAIVDMKPFGLGALQTIDLLREIAESSAYAEGRRAVVPMPGS</sequence>
<dbReference type="GO" id="GO:0016787">
    <property type="term" value="F:hydrolase activity"/>
    <property type="evidence" value="ECO:0007669"/>
    <property type="project" value="UniProtKB-KW"/>
</dbReference>
<comment type="caution">
    <text evidence="2">The sequence shown here is derived from an EMBL/GenBank/DDBJ whole genome shotgun (WGS) entry which is preliminary data.</text>
</comment>
<accession>A0ABV9HJU8</accession>
<dbReference type="Pfam" id="PF04471">
    <property type="entry name" value="Mrr_cat"/>
    <property type="match status" value="1"/>
</dbReference>
<dbReference type="EC" id="3.1.21.-" evidence="2"/>
<keyword evidence="2" id="KW-0255">Endonuclease</keyword>
<name>A0ABV9HJU8_9MICO</name>
<proteinExistence type="predicted"/>
<evidence type="ECO:0000313" key="3">
    <source>
        <dbReference type="Proteomes" id="UP001596011"/>
    </source>
</evidence>
<feature type="domain" description="Restriction endonuclease type IV Mrr" evidence="1">
    <location>
        <begin position="21"/>
        <end position="112"/>
    </location>
</feature>
<dbReference type="RefSeq" id="WP_377137482.1">
    <property type="nucleotide sequence ID" value="NZ_JBHSFI010000005.1"/>
</dbReference>
<dbReference type="GO" id="GO:0004519">
    <property type="term" value="F:endonuclease activity"/>
    <property type="evidence" value="ECO:0007669"/>
    <property type="project" value="UniProtKB-KW"/>
</dbReference>
<keyword evidence="2" id="KW-0378">Hydrolase</keyword>
<keyword evidence="3" id="KW-1185">Reference proteome</keyword>